<keyword evidence="5" id="KW-1185">Reference proteome</keyword>
<reference evidence="5" key="1">
    <citation type="journal article" date="2019" name="Int. J. Syst. Evol. Microbiol.">
        <title>The Global Catalogue of Microorganisms (GCM) 10K type strain sequencing project: providing services to taxonomists for standard genome sequencing and annotation.</title>
        <authorList>
            <consortium name="The Broad Institute Genomics Platform"/>
            <consortium name="The Broad Institute Genome Sequencing Center for Infectious Disease"/>
            <person name="Wu L."/>
            <person name="Ma J."/>
        </authorList>
    </citation>
    <scope>NUCLEOTIDE SEQUENCE [LARGE SCALE GENOMIC DNA]</scope>
    <source>
        <strain evidence="5">KCTC 33849</strain>
    </source>
</reference>
<keyword evidence="2" id="KW-0479">Metal-binding</keyword>
<dbReference type="GO" id="GO:0016787">
    <property type="term" value="F:hydrolase activity"/>
    <property type="evidence" value="ECO:0007669"/>
    <property type="project" value="UniProtKB-KW"/>
</dbReference>
<dbReference type="SUPFAM" id="SSF56529">
    <property type="entry name" value="FAH"/>
    <property type="match status" value="1"/>
</dbReference>
<dbReference type="Pfam" id="PF01557">
    <property type="entry name" value="FAA_hydrolase"/>
    <property type="match status" value="1"/>
</dbReference>
<evidence type="ECO:0000256" key="2">
    <source>
        <dbReference type="ARBA" id="ARBA00022723"/>
    </source>
</evidence>
<dbReference type="InterPro" id="IPR051121">
    <property type="entry name" value="FAH"/>
</dbReference>
<dbReference type="PANTHER" id="PTHR42796:SF4">
    <property type="entry name" value="FUMARYLACETOACETATE HYDROLASE DOMAIN-CONTAINING PROTEIN 2A"/>
    <property type="match status" value="1"/>
</dbReference>
<comment type="caution">
    <text evidence="4">The sequence shown here is derived from an EMBL/GenBank/DDBJ whole genome shotgun (WGS) entry which is preliminary data.</text>
</comment>
<dbReference type="InterPro" id="IPR036663">
    <property type="entry name" value="Fumarylacetoacetase_C_sf"/>
</dbReference>
<name>A0ABW5SSE6_9BACL</name>
<evidence type="ECO:0000256" key="1">
    <source>
        <dbReference type="ARBA" id="ARBA00010211"/>
    </source>
</evidence>
<dbReference type="EMBL" id="JBHUMJ010000004">
    <property type="protein sequence ID" value="MFD2702375.1"/>
    <property type="molecule type" value="Genomic_DNA"/>
</dbReference>
<comment type="similarity">
    <text evidence="1">Belongs to the FAH family.</text>
</comment>
<evidence type="ECO:0000313" key="5">
    <source>
        <dbReference type="Proteomes" id="UP001597540"/>
    </source>
</evidence>
<protein>
    <submittedName>
        <fullName evidence="4">Fumarylacetoacetate hydrolase family protein</fullName>
    </submittedName>
</protein>
<gene>
    <name evidence="4" type="ORF">ACFSVM_18080</name>
</gene>
<dbReference type="Proteomes" id="UP001597540">
    <property type="component" value="Unassembled WGS sequence"/>
</dbReference>
<proteinExistence type="inferred from homology"/>
<dbReference type="PANTHER" id="PTHR42796">
    <property type="entry name" value="FUMARYLACETOACETATE HYDROLASE DOMAIN-CONTAINING PROTEIN 2A-RELATED"/>
    <property type="match status" value="1"/>
</dbReference>
<feature type="domain" description="Fumarylacetoacetase-like C-terminal" evidence="3">
    <location>
        <begin position="87"/>
        <end position="288"/>
    </location>
</feature>
<evidence type="ECO:0000313" key="4">
    <source>
        <dbReference type="EMBL" id="MFD2702375.1"/>
    </source>
</evidence>
<evidence type="ECO:0000259" key="3">
    <source>
        <dbReference type="Pfam" id="PF01557"/>
    </source>
</evidence>
<keyword evidence="4" id="KW-0378">Hydrolase</keyword>
<dbReference type="Gene3D" id="3.90.850.10">
    <property type="entry name" value="Fumarylacetoacetase-like, C-terminal domain"/>
    <property type="match status" value="1"/>
</dbReference>
<sequence length="297" mass="33277">MKYVSFIQNGKEQAGIQAQQGVISIEMMNRIYKTDWPTDMMSLLREERLDELNSWIISRSFINELPGLEMASPDEIYFAPLYRNPGKIYGIGFNYTSSYEELTAFRNQKEREEPVGFFKPSTSLIGPADDIRLPEQSERVIAEAELAIVIGKACSHVSEEIAAGCIAGYVAVLDIGADDIHQKNPRFLTRSKSFDTFFSLGSELLTPDEVDPFAEIQIATIRNGQVEARKKAGLMRYTPAHVVSFHSEHMTLLPGDIIMTGTPGACIIREGDHVECRIDGFMPLVNFVSRTIKRTDA</sequence>
<organism evidence="4 5">
    <name type="scientific">Paenibacillus shunpengii</name>
    <dbReference type="NCBI Taxonomy" id="2054424"/>
    <lineage>
        <taxon>Bacteria</taxon>
        <taxon>Bacillati</taxon>
        <taxon>Bacillota</taxon>
        <taxon>Bacilli</taxon>
        <taxon>Bacillales</taxon>
        <taxon>Paenibacillaceae</taxon>
        <taxon>Paenibacillus</taxon>
    </lineage>
</organism>
<dbReference type="InterPro" id="IPR011234">
    <property type="entry name" value="Fumarylacetoacetase-like_C"/>
</dbReference>
<accession>A0ABW5SSE6</accession>
<dbReference type="RefSeq" id="WP_090725468.1">
    <property type="nucleotide sequence ID" value="NZ_JBHUMJ010000004.1"/>
</dbReference>